<evidence type="ECO:0000313" key="2">
    <source>
        <dbReference type="EMBL" id="THD27345.1"/>
    </source>
</evidence>
<organism evidence="2 3">
    <name type="scientific">Fasciola hepatica</name>
    <name type="common">Liver fluke</name>
    <dbReference type="NCBI Taxonomy" id="6192"/>
    <lineage>
        <taxon>Eukaryota</taxon>
        <taxon>Metazoa</taxon>
        <taxon>Spiralia</taxon>
        <taxon>Lophotrochozoa</taxon>
        <taxon>Platyhelminthes</taxon>
        <taxon>Trematoda</taxon>
        <taxon>Digenea</taxon>
        <taxon>Plagiorchiida</taxon>
        <taxon>Echinostomata</taxon>
        <taxon>Echinostomatoidea</taxon>
        <taxon>Fasciolidae</taxon>
        <taxon>Fasciola</taxon>
    </lineage>
</organism>
<keyword evidence="3" id="KW-1185">Reference proteome</keyword>
<dbReference type="AlphaFoldDB" id="A0A4E0RIP5"/>
<feature type="compositionally biased region" description="Polar residues" evidence="1">
    <location>
        <begin position="81"/>
        <end position="110"/>
    </location>
</feature>
<proteinExistence type="predicted"/>
<protein>
    <recommendedName>
        <fullName evidence="4">Zinc-ribbon domain-containing protein</fullName>
    </recommendedName>
</protein>
<evidence type="ECO:0000256" key="1">
    <source>
        <dbReference type="SAM" id="MobiDB-lite"/>
    </source>
</evidence>
<feature type="compositionally biased region" description="Polar residues" evidence="1">
    <location>
        <begin position="17"/>
        <end position="72"/>
    </location>
</feature>
<sequence length="402" mass="44360">MHGRTGTRVTVSPLIRQEQQVRTPTQPKQASLAVRNSLQSGTRGAHASNDSRTTPQSNRYTKIRVSQISSSKTHLKEHESTTSPAMDDNQPTRNEPTRLTSGTKSRSVQGMRSVPGEAQSKSSTLGPPLNVADLTTEKNTVPSSRTEQDSLNRLLTDPLLYQYDPTTESDQTDDLYLDRAENQLLDNKNPINNLSQADQIETGVPDVRQHGVVLRSGRTHRDYLNARELARDLTRNPRSFIPVPKPDLLTMRSCATKPVLPIQSTNSANMSTHYSLGDAGENPPTFGHTEFPDNPASNESVHFTSFEPGQQPFQQQFSPPALTSAYKEDCELDHRTPIISGDSNIVDRFDTQSGMKASAYRNAVEPKPTSTKLTKFCYECGSAYPSAAAKFCPECGIKRLTT</sequence>
<name>A0A4E0RIP5_FASHE</name>
<evidence type="ECO:0008006" key="4">
    <source>
        <dbReference type="Google" id="ProtNLM"/>
    </source>
</evidence>
<dbReference type="EMBL" id="JXXN02000451">
    <property type="protein sequence ID" value="THD27345.1"/>
    <property type="molecule type" value="Genomic_DNA"/>
</dbReference>
<reference evidence="2" key="1">
    <citation type="submission" date="2019-03" db="EMBL/GenBank/DDBJ databases">
        <title>Improved annotation for the trematode Fasciola hepatica.</title>
        <authorList>
            <person name="Choi Y.-J."/>
            <person name="Martin J."/>
            <person name="Mitreva M."/>
        </authorList>
    </citation>
    <scope>NUCLEOTIDE SEQUENCE [LARGE SCALE GENOMIC DNA]</scope>
</reference>
<feature type="region of interest" description="Disordered" evidence="1">
    <location>
        <begin position="1"/>
        <end position="151"/>
    </location>
</feature>
<evidence type="ECO:0000313" key="3">
    <source>
        <dbReference type="Proteomes" id="UP000230066"/>
    </source>
</evidence>
<comment type="caution">
    <text evidence="2">The sequence shown here is derived from an EMBL/GenBank/DDBJ whole genome shotgun (WGS) entry which is preliminary data.</text>
</comment>
<accession>A0A4E0RIP5</accession>
<gene>
    <name evidence="2" type="ORF">D915_001462</name>
</gene>
<feature type="compositionally biased region" description="Polar residues" evidence="1">
    <location>
        <begin position="137"/>
        <end position="151"/>
    </location>
</feature>
<dbReference type="Proteomes" id="UP000230066">
    <property type="component" value="Unassembled WGS sequence"/>
</dbReference>